<evidence type="ECO:0000256" key="1">
    <source>
        <dbReference type="SAM" id="MobiDB-lite"/>
    </source>
</evidence>
<feature type="non-terminal residue" evidence="2">
    <location>
        <position position="53"/>
    </location>
</feature>
<sequence length="53" mass="5989">RPRLTPLRLRCALCFADVPTTTERSACVETARPGPASRTAPPLWHRSDQPRYL</sequence>
<comment type="caution">
    <text evidence="2">The sequence shown here is derived from an EMBL/GenBank/DDBJ whole genome shotgun (WGS) entry which is preliminary data.</text>
</comment>
<proteinExistence type="predicted"/>
<feature type="non-terminal residue" evidence="2">
    <location>
        <position position="1"/>
    </location>
</feature>
<name>A0A9W8AQV1_9FUNG</name>
<organism evidence="2 3">
    <name type="scientific">Dimargaris verticillata</name>
    <dbReference type="NCBI Taxonomy" id="2761393"/>
    <lineage>
        <taxon>Eukaryota</taxon>
        <taxon>Fungi</taxon>
        <taxon>Fungi incertae sedis</taxon>
        <taxon>Zoopagomycota</taxon>
        <taxon>Kickxellomycotina</taxon>
        <taxon>Dimargaritomycetes</taxon>
        <taxon>Dimargaritales</taxon>
        <taxon>Dimargaritaceae</taxon>
        <taxon>Dimargaris</taxon>
    </lineage>
</organism>
<feature type="region of interest" description="Disordered" evidence="1">
    <location>
        <begin position="25"/>
        <end position="53"/>
    </location>
</feature>
<reference evidence="2" key="1">
    <citation type="submission" date="2022-07" db="EMBL/GenBank/DDBJ databases">
        <title>Phylogenomic reconstructions and comparative analyses of Kickxellomycotina fungi.</title>
        <authorList>
            <person name="Reynolds N.K."/>
            <person name="Stajich J.E."/>
            <person name="Barry K."/>
            <person name="Grigoriev I.V."/>
            <person name="Crous P."/>
            <person name="Smith M.E."/>
        </authorList>
    </citation>
    <scope>NUCLEOTIDE SEQUENCE</scope>
    <source>
        <strain evidence="2">RSA 567</strain>
    </source>
</reference>
<dbReference type="EMBL" id="JANBQB010002424">
    <property type="protein sequence ID" value="KAJ1967112.1"/>
    <property type="molecule type" value="Genomic_DNA"/>
</dbReference>
<dbReference type="AlphaFoldDB" id="A0A9W8AQV1"/>
<accession>A0A9W8AQV1</accession>
<gene>
    <name evidence="2" type="ORF">H4R34_006428</name>
</gene>
<dbReference type="Proteomes" id="UP001151582">
    <property type="component" value="Unassembled WGS sequence"/>
</dbReference>
<evidence type="ECO:0000313" key="3">
    <source>
        <dbReference type="Proteomes" id="UP001151582"/>
    </source>
</evidence>
<evidence type="ECO:0000313" key="2">
    <source>
        <dbReference type="EMBL" id="KAJ1967112.1"/>
    </source>
</evidence>
<keyword evidence="3" id="KW-1185">Reference proteome</keyword>
<protein>
    <submittedName>
        <fullName evidence="2">Uncharacterized protein</fullName>
    </submittedName>
</protein>